<evidence type="ECO:0000313" key="2">
    <source>
        <dbReference type="EnsemblFungi" id="PTTG_27295-t43_1-p1"/>
    </source>
</evidence>
<dbReference type="Pfam" id="PF08284">
    <property type="entry name" value="RVP_2"/>
    <property type="match status" value="1"/>
</dbReference>
<keyword evidence="3" id="KW-1185">Reference proteome</keyword>
<reference evidence="1" key="2">
    <citation type="submission" date="2016-05" db="EMBL/GenBank/DDBJ databases">
        <title>Comparative analysis highlights variable genome content of wheat rusts and divergence of the mating loci.</title>
        <authorList>
            <person name="Cuomo C.A."/>
            <person name="Bakkeren G."/>
            <person name="Szabo L."/>
            <person name="Khalil H."/>
            <person name="Joly D."/>
            <person name="Goldberg J."/>
            <person name="Young S."/>
            <person name="Zeng Q."/>
            <person name="Fellers J."/>
        </authorList>
    </citation>
    <scope>NUCLEOTIDE SEQUENCE [LARGE SCALE GENOMIC DNA]</scope>
    <source>
        <strain evidence="1">1-1 BBBD Race 1</strain>
    </source>
</reference>
<name>A0A180GMH9_PUCT1</name>
<dbReference type="Gene3D" id="2.40.70.10">
    <property type="entry name" value="Acid Proteases"/>
    <property type="match status" value="1"/>
</dbReference>
<reference evidence="2 3" key="3">
    <citation type="journal article" date="2017" name="G3 (Bethesda)">
        <title>Comparative analysis highlights variable genome content of wheat rusts and divergence of the mating loci.</title>
        <authorList>
            <person name="Cuomo C.A."/>
            <person name="Bakkeren G."/>
            <person name="Khalil H.B."/>
            <person name="Panwar V."/>
            <person name="Joly D."/>
            <person name="Linning R."/>
            <person name="Sakthikumar S."/>
            <person name="Song X."/>
            <person name="Adiconis X."/>
            <person name="Fan L."/>
            <person name="Goldberg J.M."/>
            <person name="Levin J.Z."/>
            <person name="Young S."/>
            <person name="Zeng Q."/>
            <person name="Anikster Y."/>
            <person name="Bruce M."/>
            <person name="Wang M."/>
            <person name="Yin C."/>
            <person name="McCallum B."/>
            <person name="Szabo L.J."/>
            <person name="Hulbert S."/>
            <person name="Chen X."/>
            <person name="Fellers J.P."/>
        </authorList>
    </citation>
    <scope>NUCLEOTIDE SEQUENCE</scope>
    <source>
        <strain evidence="3">Isolate 1-1 / race 1 (BBBD)</strain>
        <strain evidence="2">isolate 1-1 / race 1 (BBBD)</strain>
    </source>
</reference>
<dbReference type="STRING" id="630390.A0A180GMH9"/>
<dbReference type="PANTHER" id="PTHR15503">
    <property type="entry name" value="LDOC1 RELATED"/>
    <property type="match status" value="1"/>
</dbReference>
<dbReference type="Proteomes" id="UP000005240">
    <property type="component" value="Unassembled WGS sequence"/>
</dbReference>
<dbReference type="InterPro" id="IPR032567">
    <property type="entry name" value="RTL1-rel"/>
</dbReference>
<evidence type="ECO:0000313" key="3">
    <source>
        <dbReference type="Proteomes" id="UP000005240"/>
    </source>
</evidence>
<reference evidence="1" key="1">
    <citation type="submission" date="2009-11" db="EMBL/GenBank/DDBJ databases">
        <authorList>
            <consortium name="The Broad Institute Genome Sequencing Platform"/>
            <person name="Ward D."/>
            <person name="Feldgarden M."/>
            <person name="Earl A."/>
            <person name="Young S.K."/>
            <person name="Zeng Q."/>
            <person name="Koehrsen M."/>
            <person name="Alvarado L."/>
            <person name="Berlin A."/>
            <person name="Bochicchio J."/>
            <person name="Borenstein D."/>
            <person name="Chapman S.B."/>
            <person name="Chen Z."/>
            <person name="Engels R."/>
            <person name="Freedman E."/>
            <person name="Gellesch M."/>
            <person name="Goldberg J."/>
            <person name="Griggs A."/>
            <person name="Gujja S."/>
            <person name="Heilman E."/>
            <person name="Heiman D."/>
            <person name="Hepburn T."/>
            <person name="Howarth C."/>
            <person name="Jen D."/>
            <person name="Larson L."/>
            <person name="Lewis B."/>
            <person name="Mehta T."/>
            <person name="Park D."/>
            <person name="Pearson M."/>
            <person name="Roberts A."/>
            <person name="Saif S."/>
            <person name="Shea T."/>
            <person name="Shenoy N."/>
            <person name="Sisk P."/>
            <person name="Stolte C."/>
            <person name="Sykes S."/>
            <person name="Thomson T."/>
            <person name="Walk T."/>
            <person name="White J."/>
            <person name="Yandava C."/>
            <person name="Izard J."/>
            <person name="Baranova O.V."/>
            <person name="Blanton J.M."/>
            <person name="Tanner A.C."/>
            <person name="Dewhirst F.E."/>
            <person name="Haas B."/>
            <person name="Nusbaum C."/>
            <person name="Birren B."/>
        </authorList>
    </citation>
    <scope>NUCLEOTIDE SEQUENCE [LARGE SCALE GENOMIC DNA]</scope>
    <source>
        <strain evidence="1">1-1 BBBD Race 1</strain>
    </source>
</reference>
<dbReference type="OrthoDB" id="3269305at2759"/>
<dbReference type="AlphaFoldDB" id="A0A180GMH9"/>
<sequence>MSGAETGAAPTKQRINPETMDLLALNGRLSDFEKTQMMWEGLCFPCGVQGHISCNFPTKKGKGSGNARIEAMEDQIQQLVDGMAAMGGGGKGRADLATPQTPVPPASFLIDSGATHDVLSKSYAAAAGLLCNATASKQTVSVFDGSTSQAAYEMNKEPHPSKFIITQLKETYNVILGMPWIRKHGHQIDWTTCTLRSNHSNITTASAVLSTPKTSSTEGQGPMMVTRGVCFTNPTM</sequence>
<accession>A0A180GMH9</accession>
<protein>
    <submittedName>
        <fullName evidence="1 2">Uncharacterized protein</fullName>
    </submittedName>
</protein>
<organism evidence="1">
    <name type="scientific">Puccinia triticina (isolate 1-1 / race 1 (BBBD))</name>
    <name type="common">Brown leaf rust fungus</name>
    <dbReference type="NCBI Taxonomy" id="630390"/>
    <lineage>
        <taxon>Eukaryota</taxon>
        <taxon>Fungi</taxon>
        <taxon>Dikarya</taxon>
        <taxon>Basidiomycota</taxon>
        <taxon>Pucciniomycotina</taxon>
        <taxon>Pucciniomycetes</taxon>
        <taxon>Pucciniales</taxon>
        <taxon>Pucciniaceae</taxon>
        <taxon>Puccinia</taxon>
    </lineage>
</organism>
<dbReference type="VEuPathDB" id="FungiDB:PTTG_27295"/>
<gene>
    <name evidence="1" type="ORF">PTTG_27295</name>
</gene>
<evidence type="ECO:0000313" key="1">
    <source>
        <dbReference type="EMBL" id="OAV93502.1"/>
    </source>
</evidence>
<reference evidence="2" key="4">
    <citation type="submission" date="2025-05" db="UniProtKB">
        <authorList>
            <consortium name="EnsemblFungi"/>
        </authorList>
    </citation>
    <scope>IDENTIFICATION</scope>
    <source>
        <strain evidence="2">isolate 1-1 / race 1 (BBBD)</strain>
    </source>
</reference>
<proteinExistence type="predicted"/>
<dbReference type="CDD" id="cd00303">
    <property type="entry name" value="retropepsin_like"/>
    <property type="match status" value="1"/>
</dbReference>
<dbReference type="EMBL" id="ADAS02000050">
    <property type="protein sequence ID" value="OAV93502.1"/>
    <property type="molecule type" value="Genomic_DNA"/>
</dbReference>
<dbReference type="InterPro" id="IPR021109">
    <property type="entry name" value="Peptidase_aspartic_dom_sf"/>
</dbReference>
<dbReference type="PANTHER" id="PTHR15503:SF22">
    <property type="entry name" value="TRANSPOSON TY3-I GAG POLYPROTEIN"/>
    <property type="match status" value="1"/>
</dbReference>
<dbReference type="EnsemblFungi" id="PTTG_27295-t43_1">
    <property type="protein sequence ID" value="PTTG_27295-t43_1-p1"/>
    <property type="gene ID" value="PTTG_27295"/>
</dbReference>
<dbReference type="SUPFAM" id="SSF50630">
    <property type="entry name" value="Acid proteases"/>
    <property type="match status" value="1"/>
</dbReference>